<evidence type="ECO:0000313" key="1">
    <source>
        <dbReference type="EMBL" id="QVV88162.1"/>
    </source>
</evidence>
<dbReference type="EMBL" id="CP075546">
    <property type="protein sequence ID" value="QVV88162.1"/>
    <property type="molecule type" value="Genomic_DNA"/>
</dbReference>
<dbReference type="AlphaFoldDB" id="A0A8E7AV78"/>
<evidence type="ECO:0000313" key="2">
    <source>
        <dbReference type="Proteomes" id="UP000680656"/>
    </source>
</evidence>
<gene>
    <name evidence="1" type="ORF">KHC33_12575</name>
</gene>
<keyword evidence="2" id="KW-1185">Reference proteome</keyword>
<dbReference type="Proteomes" id="UP000680656">
    <property type="component" value="Chromosome"/>
</dbReference>
<reference evidence="1 2" key="1">
    <citation type="submission" date="2021-05" db="EMBL/GenBank/DDBJ databases">
        <title>A novel Methanospirillum isolate from a pyrite-forming mixed culture.</title>
        <authorList>
            <person name="Bunk B."/>
            <person name="Sproer C."/>
            <person name="Spring S."/>
            <person name="Pester M."/>
        </authorList>
    </citation>
    <scope>NUCLEOTIDE SEQUENCE [LARGE SCALE GENOMIC DNA]</scope>
    <source>
        <strain evidence="1 2">J.3.6.1-F.2.7.3</strain>
    </source>
</reference>
<dbReference type="GeneID" id="65098033"/>
<dbReference type="KEGG" id="mrtj:KHC33_12575"/>
<dbReference type="RefSeq" id="WP_214418979.1">
    <property type="nucleotide sequence ID" value="NZ_CP075546.1"/>
</dbReference>
<proteinExistence type="predicted"/>
<sequence length="185" mass="20647">MSRKLVLFISGLVIISLISTGYADMTTLPQIQLPLAPPAQEAPFDDDEFFDRANTTIYTICNGQTLPVGKMNTAVHDSLAGTYYTLIRMNISQEQYPRAEEIVSFLSYTLTLSEKYQDYESEQNKFSPVDMGITPYEDLVPWYDAAAGVWKKISKEFPGAKMYGMPSSIGPKNWTLGEFPVVGTS</sequence>
<accession>A0A8E7AV78</accession>
<organism evidence="1 2">
    <name type="scientific">Methanospirillum purgamenti</name>
    <dbReference type="NCBI Taxonomy" id="2834276"/>
    <lineage>
        <taxon>Archaea</taxon>
        <taxon>Methanobacteriati</taxon>
        <taxon>Methanobacteriota</taxon>
        <taxon>Stenosarchaea group</taxon>
        <taxon>Methanomicrobia</taxon>
        <taxon>Methanomicrobiales</taxon>
        <taxon>Methanospirillaceae</taxon>
        <taxon>Methanospirillum</taxon>
    </lineage>
</organism>
<name>A0A8E7AV78_9EURY</name>
<protein>
    <submittedName>
        <fullName evidence="1">Uncharacterized protein</fullName>
    </submittedName>
</protein>